<dbReference type="Proteomes" id="UP000295601">
    <property type="component" value="Unassembled WGS sequence"/>
</dbReference>
<keyword evidence="2" id="KW-0547">Nucleotide-binding</keyword>
<dbReference type="SMART" id="SM00382">
    <property type="entry name" value="AAA"/>
    <property type="match status" value="1"/>
</dbReference>
<proteinExistence type="predicted"/>
<dbReference type="SUPFAM" id="SSF52540">
    <property type="entry name" value="P-loop containing nucleoside triphosphate hydrolases"/>
    <property type="match status" value="1"/>
</dbReference>
<dbReference type="InterPro" id="IPR017871">
    <property type="entry name" value="ABC_transporter-like_CS"/>
</dbReference>
<dbReference type="GO" id="GO:0005524">
    <property type="term" value="F:ATP binding"/>
    <property type="evidence" value="ECO:0007669"/>
    <property type="project" value="UniProtKB-KW"/>
</dbReference>
<dbReference type="CDD" id="cd03214">
    <property type="entry name" value="ABC_Iron-Siderophores_B12_Hemin"/>
    <property type="match status" value="1"/>
</dbReference>
<organism evidence="6 7">
    <name type="scientific">Leucobacter luti</name>
    <dbReference type="NCBI Taxonomy" id="340320"/>
    <lineage>
        <taxon>Bacteria</taxon>
        <taxon>Bacillati</taxon>
        <taxon>Actinomycetota</taxon>
        <taxon>Actinomycetes</taxon>
        <taxon>Micrococcales</taxon>
        <taxon>Microbacteriaceae</taxon>
        <taxon>Leucobacter</taxon>
    </lineage>
</organism>
<dbReference type="PROSITE" id="PS00211">
    <property type="entry name" value="ABC_TRANSPORTER_1"/>
    <property type="match status" value="1"/>
</dbReference>
<dbReference type="Pfam" id="PF00005">
    <property type="entry name" value="ABC_tran"/>
    <property type="match status" value="1"/>
</dbReference>
<gene>
    <name evidence="6" type="ORF">EDF62_2634</name>
</gene>
<evidence type="ECO:0000256" key="2">
    <source>
        <dbReference type="ARBA" id="ARBA00022741"/>
    </source>
</evidence>
<dbReference type="PANTHER" id="PTHR42794:SF1">
    <property type="entry name" value="HEMIN IMPORT ATP-BINDING PROTEIN HMUV"/>
    <property type="match status" value="1"/>
</dbReference>
<feature type="domain" description="ABC transporter" evidence="5">
    <location>
        <begin position="26"/>
        <end position="258"/>
    </location>
</feature>
<dbReference type="RefSeq" id="WP_133617320.1">
    <property type="nucleotide sequence ID" value="NZ_SNYA01000006.1"/>
</dbReference>
<keyword evidence="1" id="KW-0813">Transport</keyword>
<dbReference type="InterPro" id="IPR027417">
    <property type="entry name" value="P-loop_NTPase"/>
</dbReference>
<keyword evidence="3 6" id="KW-0067">ATP-binding</keyword>
<dbReference type="NCBIfam" id="NF010068">
    <property type="entry name" value="PRK13548.1"/>
    <property type="match status" value="1"/>
</dbReference>
<evidence type="ECO:0000256" key="3">
    <source>
        <dbReference type="ARBA" id="ARBA00022840"/>
    </source>
</evidence>
<dbReference type="GO" id="GO:0016887">
    <property type="term" value="F:ATP hydrolysis activity"/>
    <property type="evidence" value="ECO:0007669"/>
    <property type="project" value="InterPro"/>
</dbReference>
<keyword evidence="7" id="KW-1185">Reference proteome</keyword>
<protein>
    <submittedName>
        <fullName evidence="6">Iron complex transport system ATP-binding protein</fullName>
    </submittedName>
</protein>
<name>A0A4R6RWW1_9MICO</name>
<evidence type="ECO:0000256" key="4">
    <source>
        <dbReference type="ARBA" id="ARBA00022967"/>
    </source>
</evidence>
<evidence type="ECO:0000313" key="7">
    <source>
        <dbReference type="Proteomes" id="UP000295601"/>
    </source>
</evidence>
<accession>A0A4R6RWW1</accession>
<evidence type="ECO:0000313" key="6">
    <source>
        <dbReference type="EMBL" id="TDP90977.1"/>
    </source>
</evidence>
<comment type="caution">
    <text evidence="6">The sequence shown here is derived from an EMBL/GenBank/DDBJ whole genome shotgun (WGS) entry which is preliminary data.</text>
</comment>
<reference evidence="6 7" key="1">
    <citation type="submission" date="2019-03" db="EMBL/GenBank/DDBJ databases">
        <title>Genomic analyses of the natural microbiome of Caenorhabditis elegans.</title>
        <authorList>
            <person name="Samuel B."/>
        </authorList>
    </citation>
    <scope>NUCLEOTIDE SEQUENCE [LARGE SCALE GENOMIC DNA]</scope>
    <source>
        <strain evidence="6 7">JUb18</strain>
    </source>
</reference>
<dbReference type="Gene3D" id="3.40.50.300">
    <property type="entry name" value="P-loop containing nucleotide triphosphate hydrolases"/>
    <property type="match status" value="1"/>
</dbReference>
<dbReference type="AlphaFoldDB" id="A0A4R6RWW1"/>
<sequence length="297" mass="32209">MKLIEQLRAMRRATPPVPAEIGDPVLQARNVSVVLGGKQIVTGIDLDVHAGEIVAIIGPNGAGKSTLLGALAGDYPYSGSIEISGGELSGYRQRDLALRRSVLRQSNALSFPFSVVEVVKMGRAPWRAITSVADDDRIIVQELLRSDTLRFAERAFPSLSGGERARVALARAMAQRTPVLFLDEPTAALDINYQEQVLAVARRYARQGNAVIVVLHDLAAAAVYADRILLLEDGLPKICGTPREVMDPALLSTVYRHPVRVLEDTDQSPLVVPARFADEPPVARAAHMHTDQEVSDE</sequence>
<dbReference type="EMBL" id="SNYA01000006">
    <property type="protein sequence ID" value="TDP90977.1"/>
    <property type="molecule type" value="Genomic_DNA"/>
</dbReference>
<keyword evidence="4" id="KW-1278">Translocase</keyword>
<dbReference type="InterPro" id="IPR003593">
    <property type="entry name" value="AAA+_ATPase"/>
</dbReference>
<evidence type="ECO:0000256" key="1">
    <source>
        <dbReference type="ARBA" id="ARBA00022448"/>
    </source>
</evidence>
<dbReference type="PROSITE" id="PS50893">
    <property type="entry name" value="ABC_TRANSPORTER_2"/>
    <property type="match status" value="1"/>
</dbReference>
<dbReference type="InterPro" id="IPR003439">
    <property type="entry name" value="ABC_transporter-like_ATP-bd"/>
</dbReference>
<dbReference type="OrthoDB" id="5296765at2"/>
<evidence type="ECO:0000259" key="5">
    <source>
        <dbReference type="PROSITE" id="PS50893"/>
    </source>
</evidence>
<dbReference type="PANTHER" id="PTHR42794">
    <property type="entry name" value="HEMIN IMPORT ATP-BINDING PROTEIN HMUV"/>
    <property type="match status" value="1"/>
</dbReference>